<sequence>MTKRKAEATASASIEEPPKKTRRLKVLSTSSRSEQQQAIYEANAANSPLLKLPPEIRNRIWYFALGGRTIHICSFNLKGRHHRVYSVCQVPGIDDEFAKQIVRHNQLSGEAEIFEERDKRHGACHISRAMSTTEYASQSSLNVLRTCRQVHVEGALIPFKLNDFDFFDFGDVARFLQSLFQAQAHAIEAITLSCVSPRTTATLGKLVMTRLKGLRQLRCFVDVSGWGTAFRTDWSNALSRFYGLATISATVLPYNGSFWMSLDSYHGCSREVMRTWAKEMEDGLIAAGS</sequence>
<dbReference type="EMBL" id="JASUXU010000034">
    <property type="protein sequence ID" value="KAK0318740.1"/>
    <property type="molecule type" value="Genomic_DNA"/>
</dbReference>
<dbReference type="PANTHER" id="PTHR38790">
    <property type="entry name" value="2EXR DOMAIN-CONTAINING PROTEIN-RELATED"/>
    <property type="match status" value="1"/>
</dbReference>
<dbReference type="AlphaFoldDB" id="A0AAN6FHX8"/>
<evidence type="ECO:0000313" key="3">
    <source>
        <dbReference type="EMBL" id="KAK0318740.1"/>
    </source>
</evidence>
<gene>
    <name evidence="3" type="ORF">LTR82_010160</name>
</gene>
<feature type="domain" description="DUF7730" evidence="2">
    <location>
        <begin position="45"/>
        <end position="193"/>
    </location>
</feature>
<evidence type="ECO:0000256" key="1">
    <source>
        <dbReference type="SAM" id="MobiDB-lite"/>
    </source>
</evidence>
<proteinExistence type="predicted"/>
<feature type="region of interest" description="Disordered" evidence="1">
    <location>
        <begin position="1"/>
        <end position="31"/>
    </location>
</feature>
<evidence type="ECO:0000313" key="4">
    <source>
        <dbReference type="Proteomes" id="UP001168146"/>
    </source>
</evidence>
<dbReference type="PANTHER" id="PTHR38790:SF4">
    <property type="entry name" value="2EXR DOMAIN-CONTAINING PROTEIN"/>
    <property type="match status" value="1"/>
</dbReference>
<dbReference type="Proteomes" id="UP001168146">
    <property type="component" value="Unassembled WGS sequence"/>
</dbReference>
<name>A0AAN6FHX8_9PEZI</name>
<comment type="caution">
    <text evidence="3">The sequence shown here is derived from an EMBL/GenBank/DDBJ whole genome shotgun (WGS) entry which is preliminary data.</text>
</comment>
<organism evidence="3 4">
    <name type="scientific">Friedmanniomyces endolithicus</name>
    <dbReference type="NCBI Taxonomy" id="329885"/>
    <lineage>
        <taxon>Eukaryota</taxon>
        <taxon>Fungi</taxon>
        <taxon>Dikarya</taxon>
        <taxon>Ascomycota</taxon>
        <taxon>Pezizomycotina</taxon>
        <taxon>Dothideomycetes</taxon>
        <taxon>Dothideomycetidae</taxon>
        <taxon>Mycosphaerellales</taxon>
        <taxon>Teratosphaeriaceae</taxon>
        <taxon>Friedmanniomyces</taxon>
    </lineage>
</organism>
<reference evidence="3" key="1">
    <citation type="submission" date="2021-12" db="EMBL/GenBank/DDBJ databases">
        <title>Black yeast isolated from Biological Soil Crust.</title>
        <authorList>
            <person name="Kurbessoian T."/>
        </authorList>
    </citation>
    <scope>NUCLEOTIDE SEQUENCE</scope>
    <source>
        <strain evidence="3">CCFEE 5208</strain>
    </source>
</reference>
<dbReference type="InterPro" id="IPR056632">
    <property type="entry name" value="DUF7730"/>
</dbReference>
<protein>
    <recommendedName>
        <fullName evidence="2">DUF7730 domain-containing protein</fullName>
    </recommendedName>
</protein>
<dbReference type="Pfam" id="PF24864">
    <property type="entry name" value="DUF7730"/>
    <property type="match status" value="1"/>
</dbReference>
<evidence type="ECO:0000259" key="2">
    <source>
        <dbReference type="Pfam" id="PF24864"/>
    </source>
</evidence>
<accession>A0AAN6FHX8</accession>